<dbReference type="InterPro" id="IPR010131">
    <property type="entry name" value="MdtP/NodT-like"/>
</dbReference>
<keyword evidence="4" id="KW-1185">Reference proteome</keyword>
<dbReference type="OrthoDB" id="9791261at2"/>
<dbReference type="AlphaFoldDB" id="A0A6L6QPY2"/>
<comment type="similarity">
    <text evidence="1">Belongs to the outer membrane factor (OMF) (TC 1.B.17) family.</text>
</comment>
<accession>A0A6L6QPY2</accession>
<evidence type="ECO:0000256" key="2">
    <source>
        <dbReference type="SAM" id="SignalP"/>
    </source>
</evidence>
<dbReference type="SUPFAM" id="SSF56954">
    <property type="entry name" value="Outer membrane efflux proteins (OEP)"/>
    <property type="match status" value="1"/>
</dbReference>
<dbReference type="PANTHER" id="PTHR30203">
    <property type="entry name" value="OUTER MEMBRANE CATION EFFLUX PROTEIN"/>
    <property type="match status" value="1"/>
</dbReference>
<dbReference type="PANTHER" id="PTHR30203:SF24">
    <property type="entry name" value="BLR4935 PROTEIN"/>
    <property type="match status" value="1"/>
</dbReference>
<sequence length="408" mass="43541">MKTICVPLLAAICMAPAWAQPSLTLADALERARQSNPELRALALEAAAVDAAGEQAALLPNPSLEYLKEGRASEGGSSAIQLSIPLEPGGKRAARMAVARAASRTAALELAIGRARLEADVAAAYHQAWLAQQQVALAAQVSETGRHSSDAAARRVLTGKVSPVEEARARVAEANWRIEGVTAQRELDEARIRLAGLLGKADGELGMLAAPASPEEAALPAAQVEQLASAAPAVEKAVAEVEAGEASVRLERAQRIPDIALIVGVKREGPGRERVRQNIIGLSLPLPLFNRNQGAILAAERRADKARAELEATRQRVRLEAMQAHARLQAALQQERLVREEVLPGARYAAEAAMKGFEAGKFNYVEVLDAQRTWAQAQGQHLRAISDFYRAKADLAKLVGVTDIKDLK</sequence>
<name>A0A6L6QPY2_9BURK</name>
<protein>
    <submittedName>
        <fullName evidence="3">Cobalt-zinc-cadmium resistance protein</fullName>
    </submittedName>
</protein>
<feature type="chain" id="PRO_5026884668" evidence="2">
    <location>
        <begin position="20"/>
        <end position="408"/>
    </location>
</feature>
<dbReference type="Pfam" id="PF02321">
    <property type="entry name" value="OEP"/>
    <property type="match status" value="2"/>
</dbReference>
<gene>
    <name evidence="3" type="ORF">GM658_26880</name>
</gene>
<dbReference type="RefSeq" id="WP_155457190.1">
    <property type="nucleotide sequence ID" value="NZ_WNKX01000037.1"/>
</dbReference>
<proteinExistence type="inferred from homology"/>
<comment type="caution">
    <text evidence="3">The sequence shown here is derived from an EMBL/GenBank/DDBJ whole genome shotgun (WGS) entry which is preliminary data.</text>
</comment>
<reference evidence="3 4" key="1">
    <citation type="submission" date="2019-11" db="EMBL/GenBank/DDBJ databases">
        <title>Type strains purchased from KCTC, JCM and DSMZ.</title>
        <authorList>
            <person name="Lu H."/>
        </authorList>
    </citation>
    <scope>NUCLEOTIDE SEQUENCE [LARGE SCALE GENOMIC DNA]</scope>
    <source>
        <strain evidence="3 4">JCM 31587</strain>
    </source>
</reference>
<feature type="signal peptide" evidence="2">
    <location>
        <begin position="1"/>
        <end position="19"/>
    </location>
</feature>
<evidence type="ECO:0000256" key="1">
    <source>
        <dbReference type="ARBA" id="ARBA00007613"/>
    </source>
</evidence>
<organism evidence="3 4">
    <name type="scientific">Massilia eburnea</name>
    <dbReference type="NCBI Taxonomy" id="1776165"/>
    <lineage>
        <taxon>Bacteria</taxon>
        <taxon>Pseudomonadati</taxon>
        <taxon>Pseudomonadota</taxon>
        <taxon>Betaproteobacteria</taxon>
        <taxon>Burkholderiales</taxon>
        <taxon>Oxalobacteraceae</taxon>
        <taxon>Telluria group</taxon>
        <taxon>Massilia</taxon>
    </lineage>
</organism>
<dbReference type="GO" id="GO:0015562">
    <property type="term" value="F:efflux transmembrane transporter activity"/>
    <property type="evidence" value="ECO:0007669"/>
    <property type="project" value="InterPro"/>
</dbReference>
<dbReference type="Proteomes" id="UP000472320">
    <property type="component" value="Unassembled WGS sequence"/>
</dbReference>
<dbReference type="InterPro" id="IPR003423">
    <property type="entry name" value="OMP_efflux"/>
</dbReference>
<evidence type="ECO:0000313" key="3">
    <source>
        <dbReference type="EMBL" id="MTW14245.1"/>
    </source>
</evidence>
<dbReference type="EMBL" id="WNKX01000037">
    <property type="protein sequence ID" value="MTW14245.1"/>
    <property type="molecule type" value="Genomic_DNA"/>
</dbReference>
<evidence type="ECO:0000313" key="4">
    <source>
        <dbReference type="Proteomes" id="UP000472320"/>
    </source>
</evidence>
<keyword evidence="2" id="KW-0732">Signal</keyword>
<dbReference type="Gene3D" id="1.20.1600.10">
    <property type="entry name" value="Outer membrane efflux proteins (OEP)"/>
    <property type="match status" value="1"/>
</dbReference>